<accession>A0A2R8B808</accession>
<keyword evidence="2" id="KW-1185">Reference proteome</keyword>
<sequence length="343" mass="36163">MSALHIRAAGMVTAVGLDCASSAAAMRARLDGFAETRFLGPGGEWLTGAPVPLPRNWIGTKRLAHLAAGAIADVFRKIPKAEADYALILCLAEKTRPGSPVRDADAFVRLLGEVADLPGGIKTHIVAHGRPSGFVALTRARRLLAEGKAEHVLILGVDSYLTTLTIAHYIAEERLLGPDNANGFIPGEAAAAVLCSKSGPLRLTGLGLAREEAFIYNGMDEDGIDRPLRGDGMTRAYDTAMEEANADLAHVEYRISDLIGESYWFKQTALASLRLERGRTAFQDLWSPGENVGNVGAAVVPLMLGMALTATEKGYVPGSPVLVEASADDGACGAAVLHEVRGA</sequence>
<name>A0A2R8B808_9RHOB</name>
<dbReference type="Gene3D" id="3.40.47.10">
    <property type="match status" value="2"/>
</dbReference>
<dbReference type="AlphaFoldDB" id="A0A2R8B808"/>
<dbReference type="GO" id="GO:0016746">
    <property type="term" value="F:acyltransferase activity"/>
    <property type="evidence" value="ECO:0007669"/>
    <property type="project" value="InterPro"/>
</dbReference>
<evidence type="ECO:0000313" key="1">
    <source>
        <dbReference type="EMBL" id="SPH18706.1"/>
    </source>
</evidence>
<dbReference type="NCBIfam" id="NF004798">
    <property type="entry name" value="PRK06147.1"/>
    <property type="match status" value="1"/>
</dbReference>
<evidence type="ECO:0008006" key="3">
    <source>
        <dbReference type="Google" id="ProtNLM"/>
    </source>
</evidence>
<proteinExistence type="predicted"/>
<dbReference type="InterPro" id="IPR016039">
    <property type="entry name" value="Thiolase-like"/>
</dbReference>
<gene>
    <name evidence="1" type="ORF">DEA8626_02248</name>
</gene>
<dbReference type="RefSeq" id="WP_108853028.1">
    <property type="nucleotide sequence ID" value="NZ_OMOQ01000001.1"/>
</dbReference>
<dbReference type="SUPFAM" id="SSF53901">
    <property type="entry name" value="Thiolase-like"/>
    <property type="match status" value="1"/>
</dbReference>
<protein>
    <recommendedName>
        <fullName evidence="3">3-oxoacyl-[acyl-carrier-protein] synthase 3</fullName>
    </recommendedName>
</protein>
<dbReference type="EMBL" id="OMOQ01000001">
    <property type="protein sequence ID" value="SPH18706.1"/>
    <property type="molecule type" value="Genomic_DNA"/>
</dbReference>
<evidence type="ECO:0000313" key="2">
    <source>
        <dbReference type="Proteomes" id="UP000244924"/>
    </source>
</evidence>
<organism evidence="1 2">
    <name type="scientific">Albidovulum aquaemixtae</name>
    <dbReference type="NCBI Taxonomy" id="1542388"/>
    <lineage>
        <taxon>Bacteria</taxon>
        <taxon>Pseudomonadati</taxon>
        <taxon>Pseudomonadota</taxon>
        <taxon>Alphaproteobacteria</taxon>
        <taxon>Rhodobacterales</taxon>
        <taxon>Paracoccaceae</taxon>
        <taxon>Albidovulum</taxon>
    </lineage>
</organism>
<reference evidence="1 2" key="1">
    <citation type="submission" date="2018-03" db="EMBL/GenBank/DDBJ databases">
        <authorList>
            <person name="Keele B.F."/>
        </authorList>
    </citation>
    <scope>NUCLEOTIDE SEQUENCE [LARGE SCALE GENOMIC DNA]</scope>
    <source>
        <strain evidence="1 2">CECT 8626</strain>
    </source>
</reference>
<dbReference type="Proteomes" id="UP000244924">
    <property type="component" value="Unassembled WGS sequence"/>
</dbReference>
<dbReference type="OrthoDB" id="3078238at2"/>